<gene>
    <name evidence="2" type="ORF">QIS74_08133</name>
</gene>
<proteinExistence type="predicted"/>
<sequence>MADEFFHKIDPDGDVVLILRNPNAPFAVWNVADSLATNHIDPDLFGKLSKKDKNKALRGLLGSGNAGSGSTITGLSHNETQQPEALPPKPQPVEPVAKPVAEPVEEPKIKYLVSSRHLILASNYFQAKFKGPWMETSTKHADGRYQVEASDWDSGALLTLMQVIHGRHRVVLRQVSLEMLAKIAVLIDYYDCLEVIEIFSSMWIESLKKSLPTQYGRDMVLWLLISHVFKQDEIFSQMTKIAVTQSKEPVLTLELPIPSIVIDLIEWQRQDAIEFILKTLQNLLETFRKAKEGFKLSEIQALTQTQSLNTEVKEDIG</sequence>
<evidence type="ECO:0000313" key="3">
    <source>
        <dbReference type="Proteomes" id="UP001327957"/>
    </source>
</evidence>
<dbReference type="AlphaFoldDB" id="A0AAV9TAQ8"/>
<name>A0AAV9TAQ8_9PEZI</name>
<organism evidence="2 3">
    <name type="scientific">Colletotrichum tabaci</name>
    <dbReference type="NCBI Taxonomy" id="1209068"/>
    <lineage>
        <taxon>Eukaryota</taxon>
        <taxon>Fungi</taxon>
        <taxon>Dikarya</taxon>
        <taxon>Ascomycota</taxon>
        <taxon>Pezizomycotina</taxon>
        <taxon>Sordariomycetes</taxon>
        <taxon>Hypocreomycetidae</taxon>
        <taxon>Glomerellales</taxon>
        <taxon>Glomerellaceae</taxon>
        <taxon>Colletotrichum</taxon>
        <taxon>Colletotrichum destructivum species complex</taxon>
    </lineage>
</organism>
<reference evidence="2 3" key="1">
    <citation type="submission" date="2023-04" db="EMBL/GenBank/DDBJ databases">
        <title>Colletotrichum tabacum stain YC1 causing leaf anthracnose on Nicotiana tabacum(L.) cv.</title>
        <authorList>
            <person name="Ji Z."/>
            <person name="Wang M."/>
            <person name="Zhang J."/>
            <person name="Wang N."/>
            <person name="Zhou Z."/>
        </authorList>
    </citation>
    <scope>NUCLEOTIDE SEQUENCE [LARGE SCALE GENOMIC DNA]</scope>
    <source>
        <strain evidence="2 3">YC1</strain>
    </source>
</reference>
<protein>
    <recommendedName>
        <fullName evidence="4">BTB domain-containing protein</fullName>
    </recommendedName>
</protein>
<feature type="region of interest" description="Disordered" evidence="1">
    <location>
        <begin position="61"/>
        <end position="96"/>
    </location>
</feature>
<evidence type="ECO:0000256" key="1">
    <source>
        <dbReference type="SAM" id="MobiDB-lite"/>
    </source>
</evidence>
<dbReference type="EMBL" id="JASAOK010000043">
    <property type="protein sequence ID" value="KAK6215114.1"/>
    <property type="molecule type" value="Genomic_DNA"/>
</dbReference>
<evidence type="ECO:0008006" key="4">
    <source>
        <dbReference type="Google" id="ProtNLM"/>
    </source>
</evidence>
<dbReference type="Proteomes" id="UP001327957">
    <property type="component" value="Unassembled WGS sequence"/>
</dbReference>
<comment type="caution">
    <text evidence="2">The sequence shown here is derived from an EMBL/GenBank/DDBJ whole genome shotgun (WGS) entry which is preliminary data.</text>
</comment>
<keyword evidence="3" id="KW-1185">Reference proteome</keyword>
<accession>A0AAV9TAQ8</accession>
<dbReference type="InterPro" id="IPR011333">
    <property type="entry name" value="SKP1/BTB/POZ_sf"/>
</dbReference>
<evidence type="ECO:0000313" key="2">
    <source>
        <dbReference type="EMBL" id="KAK6215114.1"/>
    </source>
</evidence>
<feature type="compositionally biased region" description="Polar residues" evidence="1">
    <location>
        <begin position="71"/>
        <end position="80"/>
    </location>
</feature>
<dbReference type="Gene3D" id="3.30.710.10">
    <property type="entry name" value="Potassium Channel Kv1.1, Chain A"/>
    <property type="match status" value="1"/>
</dbReference>